<gene>
    <name evidence="11" type="ORF">PLEPLA_LOCUS30127</name>
</gene>
<proteinExistence type="predicted"/>
<evidence type="ECO:0000259" key="10">
    <source>
        <dbReference type="PROSITE" id="PS50262"/>
    </source>
</evidence>
<feature type="transmembrane region" description="Helical" evidence="9">
    <location>
        <begin position="184"/>
        <end position="204"/>
    </location>
</feature>
<protein>
    <recommendedName>
        <fullName evidence="10">G-protein coupled receptors family 1 profile domain-containing protein</fullName>
    </recommendedName>
</protein>
<evidence type="ECO:0000256" key="9">
    <source>
        <dbReference type="SAM" id="Phobius"/>
    </source>
</evidence>
<comment type="caution">
    <text evidence="11">The sequence shown here is derived from an EMBL/GenBank/DDBJ whole genome shotgun (WGS) entry which is preliminary data.</text>
</comment>
<evidence type="ECO:0000256" key="5">
    <source>
        <dbReference type="ARBA" id="ARBA00023136"/>
    </source>
</evidence>
<dbReference type="PANTHER" id="PTHR24232">
    <property type="entry name" value="G-PROTEIN COUPLED RECEPTOR"/>
    <property type="match status" value="1"/>
</dbReference>
<feature type="transmembrane region" description="Helical" evidence="9">
    <location>
        <begin position="148"/>
        <end position="172"/>
    </location>
</feature>
<dbReference type="GO" id="GO:0005886">
    <property type="term" value="C:plasma membrane"/>
    <property type="evidence" value="ECO:0007669"/>
    <property type="project" value="TreeGrafter"/>
</dbReference>
<dbReference type="GO" id="GO:0007200">
    <property type="term" value="P:phospholipase C-activating G protein-coupled receptor signaling pathway"/>
    <property type="evidence" value="ECO:0007669"/>
    <property type="project" value="TreeGrafter"/>
</dbReference>
<evidence type="ECO:0000256" key="1">
    <source>
        <dbReference type="ARBA" id="ARBA00004141"/>
    </source>
</evidence>
<evidence type="ECO:0000256" key="7">
    <source>
        <dbReference type="ARBA" id="ARBA00023180"/>
    </source>
</evidence>
<evidence type="ECO:0000313" key="11">
    <source>
        <dbReference type="EMBL" id="CAB1442457.1"/>
    </source>
</evidence>
<keyword evidence="4" id="KW-0297">G-protein coupled receptor</keyword>
<organism evidence="11 12">
    <name type="scientific">Pleuronectes platessa</name>
    <name type="common">European plaice</name>
    <dbReference type="NCBI Taxonomy" id="8262"/>
    <lineage>
        <taxon>Eukaryota</taxon>
        <taxon>Metazoa</taxon>
        <taxon>Chordata</taxon>
        <taxon>Craniata</taxon>
        <taxon>Vertebrata</taxon>
        <taxon>Euteleostomi</taxon>
        <taxon>Actinopterygii</taxon>
        <taxon>Neopterygii</taxon>
        <taxon>Teleostei</taxon>
        <taxon>Neoteleostei</taxon>
        <taxon>Acanthomorphata</taxon>
        <taxon>Carangaria</taxon>
        <taxon>Pleuronectiformes</taxon>
        <taxon>Pleuronectoidei</taxon>
        <taxon>Pleuronectidae</taxon>
        <taxon>Pleuronectes</taxon>
    </lineage>
</organism>
<dbReference type="EMBL" id="CADEAL010002857">
    <property type="protein sequence ID" value="CAB1442457.1"/>
    <property type="molecule type" value="Genomic_DNA"/>
</dbReference>
<feature type="transmembrane region" description="Helical" evidence="9">
    <location>
        <begin position="272"/>
        <end position="296"/>
    </location>
</feature>
<feature type="transmembrane region" description="Helical" evidence="9">
    <location>
        <begin position="356"/>
        <end position="382"/>
    </location>
</feature>
<dbReference type="PRINTS" id="PR00237">
    <property type="entry name" value="GPCRRHODOPSN"/>
</dbReference>
<sequence length="423" mass="46882">MYQRLDLLHHCVTTVENVETASFACRATLTRDEDGAVHLRTPGLSGGAEIQMVMEAVQISEVVMLHVGGKSALDTCSFVSVSAPREEAGGAESGTPGGIKAVRVRVDRRTYKQRFAASPPELLSDMIASGSKSRVDDRPCDTQDWDNIWYYLDIVILITGVVANAALLWLFLMEKKSLSASKVLGLNLVVMDLIFLCTVPVNFINRDLSVIQNRSGYNPNFSGSISLNRLEKTADVCSMFNLMGCPLLLTCMCVERYLAVMRPVLYLRARKWEYRVAVSAAVWAITLVFVVATIYVPDEAIILAPVSIIISFLFILMLLCLGSVIWSLRQQSPALSTQGKQRCTESTLKKQAVRNVLIVVVPAVMSYLPVLMMSPLVLLINYTDYSFDERMLGVFIGPLFYFSKAKQMCCLKGARNKCNEPDT</sequence>
<keyword evidence="12" id="KW-1185">Reference proteome</keyword>
<dbReference type="PANTHER" id="PTHR24232:SF107">
    <property type="entry name" value="HYDROXYCARBOXYLIC ACID RECEPTOR 2-LIKE"/>
    <property type="match status" value="1"/>
</dbReference>
<dbReference type="Gene3D" id="1.20.1070.10">
    <property type="entry name" value="Rhodopsin 7-helix transmembrane proteins"/>
    <property type="match status" value="1"/>
</dbReference>
<accession>A0A9N7V427</accession>
<evidence type="ECO:0000256" key="8">
    <source>
        <dbReference type="ARBA" id="ARBA00023224"/>
    </source>
</evidence>
<comment type="subcellular location">
    <subcellularLocation>
        <location evidence="1">Membrane</location>
        <topology evidence="1">Multi-pass membrane protein</topology>
    </subcellularLocation>
</comment>
<keyword evidence="5 9" id="KW-0472">Membrane</keyword>
<dbReference type="AlphaFoldDB" id="A0A9N7V427"/>
<evidence type="ECO:0000256" key="4">
    <source>
        <dbReference type="ARBA" id="ARBA00023040"/>
    </source>
</evidence>
<feature type="domain" description="G-protein coupled receptors family 1 profile" evidence="10">
    <location>
        <begin position="163"/>
        <end position="382"/>
    </location>
</feature>
<dbReference type="Proteomes" id="UP001153269">
    <property type="component" value="Unassembled WGS sequence"/>
</dbReference>
<dbReference type="InterPro" id="IPR017452">
    <property type="entry name" value="GPCR_Rhodpsn_7TM"/>
</dbReference>
<dbReference type="Pfam" id="PF00001">
    <property type="entry name" value="7tm_1"/>
    <property type="match status" value="1"/>
</dbReference>
<keyword evidence="6" id="KW-0675">Receptor</keyword>
<keyword evidence="8" id="KW-0807">Transducer</keyword>
<dbReference type="GO" id="GO:0035025">
    <property type="term" value="P:positive regulation of Rho protein signal transduction"/>
    <property type="evidence" value="ECO:0007669"/>
    <property type="project" value="TreeGrafter"/>
</dbReference>
<dbReference type="GO" id="GO:0004930">
    <property type="term" value="F:G protein-coupled receptor activity"/>
    <property type="evidence" value="ECO:0007669"/>
    <property type="project" value="UniProtKB-KW"/>
</dbReference>
<name>A0A9N7V427_PLEPL</name>
<keyword evidence="7" id="KW-0325">Glycoprotein</keyword>
<evidence type="ECO:0000256" key="3">
    <source>
        <dbReference type="ARBA" id="ARBA00022989"/>
    </source>
</evidence>
<evidence type="ECO:0000256" key="6">
    <source>
        <dbReference type="ARBA" id="ARBA00023170"/>
    </source>
</evidence>
<keyword evidence="3 9" id="KW-1133">Transmembrane helix</keyword>
<dbReference type="SUPFAM" id="SSF81321">
    <property type="entry name" value="Family A G protein-coupled receptor-like"/>
    <property type="match status" value="1"/>
</dbReference>
<keyword evidence="2 9" id="KW-0812">Transmembrane</keyword>
<dbReference type="PROSITE" id="PS50262">
    <property type="entry name" value="G_PROTEIN_RECEP_F1_2"/>
    <property type="match status" value="1"/>
</dbReference>
<reference evidence="11" key="1">
    <citation type="submission" date="2020-03" db="EMBL/GenBank/DDBJ databases">
        <authorList>
            <person name="Weist P."/>
        </authorList>
    </citation>
    <scope>NUCLEOTIDE SEQUENCE</scope>
</reference>
<evidence type="ECO:0000256" key="2">
    <source>
        <dbReference type="ARBA" id="ARBA00022692"/>
    </source>
</evidence>
<evidence type="ECO:0000313" key="12">
    <source>
        <dbReference type="Proteomes" id="UP001153269"/>
    </source>
</evidence>
<feature type="transmembrane region" description="Helical" evidence="9">
    <location>
        <begin position="302"/>
        <end position="328"/>
    </location>
</feature>
<dbReference type="InterPro" id="IPR000276">
    <property type="entry name" value="GPCR_Rhodpsn"/>
</dbReference>